<evidence type="ECO:0000313" key="12">
    <source>
        <dbReference type="EMBL" id="GBP66226.1"/>
    </source>
</evidence>
<evidence type="ECO:0000256" key="8">
    <source>
        <dbReference type="ARBA" id="ARBA00023098"/>
    </source>
</evidence>
<dbReference type="GO" id="GO:0005506">
    <property type="term" value="F:iron ion binding"/>
    <property type="evidence" value="ECO:0007669"/>
    <property type="project" value="TreeGrafter"/>
</dbReference>
<evidence type="ECO:0000256" key="5">
    <source>
        <dbReference type="ARBA" id="ARBA00022832"/>
    </source>
</evidence>
<keyword evidence="3" id="KW-0444">Lipid biosynthesis</keyword>
<dbReference type="PANTHER" id="PTHR11351:SF61">
    <property type="entry name" value="RH14937P"/>
    <property type="match status" value="1"/>
</dbReference>
<evidence type="ECO:0000313" key="13">
    <source>
        <dbReference type="Proteomes" id="UP000299102"/>
    </source>
</evidence>
<evidence type="ECO:0000256" key="1">
    <source>
        <dbReference type="ARBA" id="ARBA00004141"/>
    </source>
</evidence>
<dbReference type="OrthoDB" id="10260134at2759"/>
<keyword evidence="6 11" id="KW-1133">Transmembrane helix</keyword>
<dbReference type="GO" id="GO:0004768">
    <property type="term" value="F:stearoyl-CoA 9-desaturase activity"/>
    <property type="evidence" value="ECO:0007669"/>
    <property type="project" value="TreeGrafter"/>
</dbReference>
<keyword evidence="8" id="KW-0443">Lipid metabolism</keyword>
<keyword evidence="7" id="KW-0560">Oxidoreductase</keyword>
<keyword evidence="4 11" id="KW-0812">Transmembrane</keyword>
<evidence type="ECO:0000256" key="9">
    <source>
        <dbReference type="ARBA" id="ARBA00023136"/>
    </source>
</evidence>
<dbReference type="GO" id="GO:0005789">
    <property type="term" value="C:endoplasmic reticulum membrane"/>
    <property type="evidence" value="ECO:0007669"/>
    <property type="project" value="TreeGrafter"/>
</dbReference>
<feature type="transmembrane region" description="Helical" evidence="11">
    <location>
        <begin position="175"/>
        <end position="198"/>
    </location>
</feature>
<dbReference type="Proteomes" id="UP000299102">
    <property type="component" value="Unassembled WGS sequence"/>
</dbReference>
<comment type="subcellular location">
    <subcellularLocation>
        <location evidence="1">Membrane</location>
        <topology evidence="1">Multi-pass membrane protein</topology>
    </subcellularLocation>
</comment>
<evidence type="ECO:0000256" key="11">
    <source>
        <dbReference type="SAM" id="Phobius"/>
    </source>
</evidence>
<organism evidence="12 13">
    <name type="scientific">Eumeta variegata</name>
    <name type="common">Bagworm moth</name>
    <name type="synonym">Eumeta japonica</name>
    <dbReference type="NCBI Taxonomy" id="151549"/>
    <lineage>
        <taxon>Eukaryota</taxon>
        <taxon>Metazoa</taxon>
        <taxon>Ecdysozoa</taxon>
        <taxon>Arthropoda</taxon>
        <taxon>Hexapoda</taxon>
        <taxon>Insecta</taxon>
        <taxon>Pterygota</taxon>
        <taxon>Neoptera</taxon>
        <taxon>Endopterygota</taxon>
        <taxon>Lepidoptera</taxon>
        <taxon>Glossata</taxon>
        <taxon>Ditrysia</taxon>
        <taxon>Tineoidea</taxon>
        <taxon>Psychidae</taxon>
        <taxon>Oiketicinae</taxon>
        <taxon>Eumeta</taxon>
    </lineage>
</organism>
<evidence type="ECO:0000256" key="4">
    <source>
        <dbReference type="ARBA" id="ARBA00022692"/>
    </source>
</evidence>
<evidence type="ECO:0000256" key="3">
    <source>
        <dbReference type="ARBA" id="ARBA00022516"/>
    </source>
</evidence>
<dbReference type="GO" id="GO:0006636">
    <property type="term" value="P:unsaturated fatty acid biosynthetic process"/>
    <property type="evidence" value="ECO:0007669"/>
    <property type="project" value="TreeGrafter"/>
</dbReference>
<comment type="similarity">
    <text evidence="2">Belongs to the fatty acid desaturase type 1 family.</text>
</comment>
<sequence>MTPAAQPTQACDASAHPNGGPAYRTMCDSETRDFECDNNNTTTDNHKASDKLVESDTEFDIAKYEAMEFTPKIRWPDLAAQTLLHSVSLYALYLMFTMKLKFYTVLFGLERGPRQTLDCGIDDNVAKYPHKYWSEMQNTEDIILIGTIYSSGFGITAGVHRLWSHRAYRANLPLRILLALLFTITGQLMAAFIQIVIVRMYRHLAEAQASGNSRLFEKLRKLAWVWWEISESAPFLKAATKLNRHPSLSRSAPDRILSILMYL</sequence>
<accession>A0A4C1XQL3</accession>
<keyword evidence="5" id="KW-0276">Fatty acid metabolism</keyword>
<keyword evidence="13" id="KW-1185">Reference proteome</keyword>
<name>A0A4C1XQL3_EUMVA</name>
<proteinExistence type="inferred from homology"/>
<dbReference type="InterPro" id="IPR015876">
    <property type="entry name" value="Acyl-CoA_DS"/>
</dbReference>
<protein>
    <submittedName>
        <fullName evidence="12">Acyl-CoA desaturase 4</fullName>
    </submittedName>
</protein>
<keyword evidence="9 11" id="KW-0472">Membrane</keyword>
<evidence type="ECO:0000256" key="6">
    <source>
        <dbReference type="ARBA" id="ARBA00022989"/>
    </source>
</evidence>
<evidence type="ECO:0000256" key="7">
    <source>
        <dbReference type="ARBA" id="ARBA00023002"/>
    </source>
</evidence>
<evidence type="ECO:0000256" key="10">
    <source>
        <dbReference type="ARBA" id="ARBA00023160"/>
    </source>
</evidence>
<dbReference type="PANTHER" id="PTHR11351">
    <property type="entry name" value="ACYL-COA DESATURASE"/>
    <property type="match status" value="1"/>
</dbReference>
<feature type="transmembrane region" description="Helical" evidence="11">
    <location>
        <begin position="142"/>
        <end position="163"/>
    </location>
</feature>
<dbReference type="AlphaFoldDB" id="A0A4C1XQL3"/>
<dbReference type="STRING" id="151549.A0A4C1XQL3"/>
<comment type="caution">
    <text evidence="12">The sequence shown here is derived from an EMBL/GenBank/DDBJ whole genome shotgun (WGS) entry which is preliminary data.</text>
</comment>
<dbReference type="EMBL" id="BGZK01000952">
    <property type="protein sequence ID" value="GBP66226.1"/>
    <property type="molecule type" value="Genomic_DNA"/>
</dbReference>
<reference evidence="12 13" key="1">
    <citation type="journal article" date="2019" name="Commun. Biol.">
        <title>The bagworm genome reveals a unique fibroin gene that provides high tensile strength.</title>
        <authorList>
            <person name="Kono N."/>
            <person name="Nakamura H."/>
            <person name="Ohtoshi R."/>
            <person name="Tomita M."/>
            <person name="Numata K."/>
            <person name="Arakawa K."/>
        </authorList>
    </citation>
    <scope>NUCLEOTIDE SEQUENCE [LARGE SCALE GENOMIC DNA]</scope>
</reference>
<evidence type="ECO:0000256" key="2">
    <source>
        <dbReference type="ARBA" id="ARBA00009295"/>
    </source>
</evidence>
<keyword evidence="10" id="KW-0275">Fatty acid biosynthesis</keyword>
<gene>
    <name evidence="12" type="primary">Scd4</name>
    <name evidence="12" type="ORF">EVAR_85596_1</name>
</gene>